<name>A0A5B8HX59_9VIRU</name>
<protein>
    <recommendedName>
        <fullName evidence="1">Minor capsid protein P8 central region domain-containing protein</fullName>
    </recommendedName>
</protein>
<proteinExistence type="predicted"/>
<sequence length="156" mass="18249">MNGRVIFNNTPGTSYDLYQNEGQKYNFTDSLKGINEDNILNKTYFSQKNIDMIQNAIINEVIKLSGYKIQRQSELQLQIIMRSIFLQYSKNNNCNIKEQIIELDKKVIDFSVDRIIVEINQYMSYKNTINKLPTPMTHPQNLSNKGEKSLRLSQFI</sequence>
<feature type="domain" description="Minor capsid protein P8 central region" evidence="1">
    <location>
        <begin position="36"/>
        <end position="151"/>
    </location>
</feature>
<organism evidence="2">
    <name type="scientific">Mimiviridae sp. ChoanoV1</name>
    <dbReference type="NCBI Taxonomy" id="2596887"/>
    <lineage>
        <taxon>Viruses</taxon>
        <taxon>Varidnaviria</taxon>
        <taxon>Bamfordvirae</taxon>
        <taxon>Nucleocytoviricota</taxon>
        <taxon>Megaviricetes</taxon>
        <taxon>Imitervirales</taxon>
        <taxon>Schizomimiviridae</taxon>
    </lineage>
</organism>
<dbReference type="EMBL" id="MK250093">
    <property type="protein sequence ID" value="QDY52453.1"/>
    <property type="molecule type" value="Genomic_DNA"/>
</dbReference>
<dbReference type="InterPro" id="IPR043916">
    <property type="entry name" value="P8_CR"/>
</dbReference>
<accession>A0A5B8HX59</accession>
<evidence type="ECO:0000313" key="2">
    <source>
        <dbReference type="EMBL" id="QDY52453.1"/>
    </source>
</evidence>
<dbReference type="Pfam" id="PF19065">
    <property type="entry name" value="P8_CR"/>
    <property type="match status" value="1"/>
</dbReference>
<evidence type="ECO:0000259" key="1">
    <source>
        <dbReference type="Pfam" id="PF19065"/>
    </source>
</evidence>
<reference evidence="2" key="1">
    <citation type="submission" date="2018-11" db="EMBL/GenBank/DDBJ databases">
        <title>A distinct lineage of giant viruses engineers rhodopsin photosystems in predatory marine eukaryotes.</title>
        <authorList>
            <person name="Needham D.M."/>
            <person name="Yoshizawa S."/>
            <person name="Hosaka T."/>
            <person name="Poirier C."/>
            <person name="Choi C.-J."/>
            <person name="Hehenberger E."/>
            <person name="Irwin N.A.T."/>
            <person name="Wilken S."/>
            <person name="Yung C.-M."/>
            <person name="Bachy C."/>
            <person name="Kurihara R."/>
            <person name="Nakajima Y."/>
            <person name="Kojima K."/>
            <person name="Kimura-Someya T."/>
            <person name="Leonard G."/>
            <person name="Malmstrom R.R."/>
            <person name="Mende D."/>
            <person name="Olson D.K."/>
            <person name="Sudo Y."/>
            <person name="Sudek S."/>
            <person name="Richards T.A."/>
            <person name="DeLong E.F."/>
            <person name="Keeling P.J."/>
            <person name="Santoro A.E."/>
            <person name="Shirouzu M."/>
            <person name="Iwasaki W."/>
            <person name="Worden A.Z."/>
        </authorList>
    </citation>
    <scope>NUCLEOTIDE SEQUENCE</scope>
</reference>
<gene>
    <name evidence="2" type="ORF">9_4</name>
</gene>